<accession>A0A8W8NVN3</accession>
<reference evidence="1" key="1">
    <citation type="submission" date="2022-08" db="UniProtKB">
        <authorList>
            <consortium name="EnsemblMetazoa"/>
        </authorList>
    </citation>
    <scope>IDENTIFICATION</scope>
    <source>
        <strain evidence="1">05x7-T-G4-1.051#20</strain>
    </source>
</reference>
<sequence length="216" mass="24627">MPWSNFVLAGSMVFSGIDTTKCLRFFAILEFPQSLHQSLTESSQVMLQLYLHGTSIRPSCSTIMREWHCDSPGVSDKFGPNTLMAVETGKVVDFQLVQSNEVAGSTQMELEGLQRFENAGLHVQTLVTYIHIIVKKLMRIEHHKKKHYLSGIWASQRNSRPRNRIVEISDSRQKVLSTTVTGLLPTVETTERWRSRNGHPWWSMLSINMTTVYMAS</sequence>
<dbReference type="AlphaFoldDB" id="A0A8W8NVN3"/>
<protein>
    <submittedName>
        <fullName evidence="1">Uncharacterized protein</fullName>
    </submittedName>
</protein>
<name>A0A8W8NVN3_MAGGI</name>
<evidence type="ECO:0000313" key="2">
    <source>
        <dbReference type="Proteomes" id="UP000005408"/>
    </source>
</evidence>
<dbReference type="Proteomes" id="UP000005408">
    <property type="component" value="Unassembled WGS sequence"/>
</dbReference>
<organism evidence="1 2">
    <name type="scientific">Magallana gigas</name>
    <name type="common">Pacific oyster</name>
    <name type="synonym">Crassostrea gigas</name>
    <dbReference type="NCBI Taxonomy" id="29159"/>
    <lineage>
        <taxon>Eukaryota</taxon>
        <taxon>Metazoa</taxon>
        <taxon>Spiralia</taxon>
        <taxon>Lophotrochozoa</taxon>
        <taxon>Mollusca</taxon>
        <taxon>Bivalvia</taxon>
        <taxon>Autobranchia</taxon>
        <taxon>Pteriomorphia</taxon>
        <taxon>Ostreida</taxon>
        <taxon>Ostreoidea</taxon>
        <taxon>Ostreidae</taxon>
        <taxon>Magallana</taxon>
    </lineage>
</organism>
<keyword evidence="2" id="KW-1185">Reference proteome</keyword>
<proteinExistence type="predicted"/>
<evidence type="ECO:0000313" key="1">
    <source>
        <dbReference type="EnsemblMetazoa" id="G8574.1:cds"/>
    </source>
</evidence>
<dbReference type="EnsemblMetazoa" id="G8574.1">
    <property type="protein sequence ID" value="G8574.1:cds"/>
    <property type="gene ID" value="G8574"/>
</dbReference>